<dbReference type="EMBL" id="CP027845">
    <property type="protein sequence ID" value="AVP87137.1"/>
    <property type="molecule type" value="Genomic_DNA"/>
</dbReference>
<proteinExistence type="predicted"/>
<dbReference type="Proteomes" id="UP000241762">
    <property type="component" value="Chromosome"/>
</dbReference>
<gene>
    <name evidence="1" type="ORF">phytr_1790</name>
</gene>
<sequence>MKECIRKFFTGFISCFECVDKYYENQEQANKLGHYWPNVLEYLNNSFKKIANYE</sequence>
<protein>
    <submittedName>
        <fullName evidence="1">Uncharacterized protein</fullName>
    </submittedName>
</protein>
<accession>A0A2P1P791</accession>
<reference evidence="1 2" key="1">
    <citation type="submission" date="2018-03" db="EMBL/GenBank/DDBJ databases">
        <title>A gene transfer event suggests a long-term partnership between eustigmatophyte algae and a novel lineage of endosymbiotic bacteria.</title>
        <authorList>
            <person name="Yurchenko T."/>
            <person name="Sevcikova T."/>
            <person name="Pribyl P."/>
            <person name="El Karkouri K."/>
            <person name="Klimes V."/>
            <person name="Amaral R."/>
            <person name="Zbrankova V."/>
            <person name="Kim E."/>
            <person name="Raoult D."/>
            <person name="Santos L.M.A."/>
            <person name="Elias M."/>
        </authorList>
    </citation>
    <scope>NUCLEOTIDE SEQUENCE [LARGE SCALE GENOMIC DNA]</scope>
    <source>
        <strain evidence="1">CCALA 838</strain>
    </source>
</reference>
<keyword evidence="2" id="KW-1185">Reference proteome</keyword>
<name>A0A2P1P791_9RICK</name>
<evidence type="ECO:0000313" key="1">
    <source>
        <dbReference type="EMBL" id="AVP87137.1"/>
    </source>
</evidence>
<evidence type="ECO:0000313" key="2">
    <source>
        <dbReference type="Proteomes" id="UP000241762"/>
    </source>
</evidence>
<dbReference type="KEGG" id="ptc:phytr_1790"/>
<dbReference type="AlphaFoldDB" id="A0A2P1P791"/>
<dbReference type="SUPFAM" id="SSF158457">
    <property type="entry name" value="Orange domain-like"/>
    <property type="match status" value="1"/>
</dbReference>
<organism evidence="1 2">
    <name type="scientific">Candidatus Phycorickettsia trachydisci</name>
    <dbReference type="NCBI Taxonomy" id="2115978"/>
    <lineage>
        <taxon>Bacteria</taxon>
        <taxon>Pseudomonadati</taxon>
        <taxon>Pseudomonadota</taxon>
        <taxon>Alphaproteobacteria</taxon>
        <taxon>Rickettsiales</taxon>
        <taxon>Rickettsiaceae</taxon>
        <taxon>Candidatus Phycorickettsia</taxon>
    </lineage>
</organism>